<reference evidence="1" key="1">
    <citation type="submission" date="2006-10" db="EMBL/GenBank/DDBJ databases">
        <authorList>
            <person name="Amadeo P."/>
            <person name="Zhao Q."/>
            <person name="Wortman J."/>
            <person name="Fraser-Liggett C."/>
            <person name="Carlton J."/>
        </authorList>
    </citation>
    <scope>NUCLEOTIDE SEQUENCE</scope>
    <source>
        <strain evidence="1">G3</strain>
    </source>
</reference>
<name>A2DZ84_TRIV3</name>
<gene>
    <name evidence="1" type="ORF">TVAG_026810</name>
</gene>
<keyword evidence="2" id="KW-1185">Reference proteome</keyword>
<dbReference type="EMBL" id="DS113272">
    <property type="protein sequence ID" value="EAY14360.1"/>
    <property type="molecule type" value="Genomic_DNA"/>
</dbReference>
<evidence type="ECO:0000313" key="1">
    <source>
        <dbReference type="EMBL" id="EAY14360.1"/>
    </source>
</evidence>
<evidence type="ECO:0000313" key="2">
    <source>
        <dbReference type="Proteomes" id="UP000001542"/>
    </source>
</evidence>
<sequence>MEFNSSHFDFPRKQIEEEVIEGFDTTKTQYISTFFYRYLSLSTKIELDNPNTPQLMRELVPNEIEQGFLDKMDNFLQALGVSRSPQQLLPKVTLPGRNPMSKFDYETSNLYLKHYGEGVFHTILFFTNSGFYYLQSKDEFDIESDKFIIILSSQYYAEINSNISNQITIHKENQTVSTQTSDQFGEFFDLVNFEYQSDDWIPKINYISFLSYINAICPINNDMFRLNANKFRNKSHKIIGLIGHFSDIKNIFSNSEKLHGYLYSISENNKPCIYLGIDGNQEYLILFIPNNLSPAHPMYKKLSEFSFTFMKSICSRVELVQYNIKDTISKKLLIGNTLSNYKLYGSLNTLCSVTKNAKTNNIDFKFDNFDEFLGWIDWISSTNQISISQYKSLNGIHQDNFINLLFSEEFDSHRSKVFQTEFNDLENEMKALFLKLESLKKESDRTFINSCIYCRRREEIQVKPELLCPRCGVQKFGAEEFRKIMKNVVEGEERLNNYLTNIKRFNDLYNEIIEESESPFTFYKQLLVKNYLLNWANEAANSWSYPDYLSKKFNTDITKKLTFETISLLPLENAPCGNEKSKVLPRETFKEQMDILKTFILINLNSHRIGSVENVLIKSIKKAFKKNDLMNQFDRKTLNQISKEDVNNKSLRLMTKSDKKNNIYLEEIKVVDGINFNAKMSSNGSFSDFNFYKVKNSDTFTSQNQMELVTSLRNQPSNFSVVNSWFVEKGVLVLGKFDTKSGLSELKLFFLESNSDVKIPSEIKIETEKFDLRLKLQTVFSLCFNSLVILHHKIVDNKVQPYLTSIEISSDFKSCQKIVSKCLSFLTDQEISGISIDLSGLTAVFSLKPQLVDKNLLAKYFLFSPRTLEISDTLIDTDLPYNENQSLDNYEILPLYMSKTNEAVKIFSVSKNGKDEDRNIFYAIKDMKEQKVYSNRSNPGKINLAFGLLNDDPCPIIRANAPVYAPFLLEGENQNNFAFEIENDVFDENSIAKFVKDSIEHFGYSELMKINNSYPQNSFAVHSDDEKVTKGIHQEIEKEFGEIAKYIYPENVEKEKPFKDGWKFFFGILNFPAIWFSIVPRKDIDGLDESTIMYRVKEKVAHVKAGFPQVAYSRSVPNEPSISVTLLDLFENDGSSILSALTGLQMFKIPPATVSFGTNVKVDDKNVTNIHVMHMRQSLPFTHSTVFSSLIGALGSAQFLILNVGKNIVTFLDGLKSFVNDISSINDQFNDIYNDFVLQHLFIICDIDDENVLKGKIESIFSFGRNQEIISTLFPLDEDSGTTKNVHYISSKKSTIEISQIIGNIISETKISNEFTTKDSLIRFQNYGSVFAAMTQFQYQILEF</sequence>
<dbReference type="RefSeq" id="XP_001326583.1">
    <property type="nucleotide sequence ID" value="XM_001326548.1"/>
</dbReference>
<organism evidence="1 2">
    <name type="scientific">Trichomonas vaginalis (strain ATCC PRA-98 / G3)</name>
    <dbReference type="NCBI Taxonomy" id="412133"/>
    <lineage>
        <taxon>Eukaryota</taxon>
        <taxon>Metamonada</taxon>
        <taxon>Parabasalia</taxon>
        <taxon>Trichomonadida</taxon>
        <taxon>Trichomonadidae</taxon>
        <taxon>Trichomonas</taxon>
    </lineage>
</organism>
<dbReference type="Proteomes" id="UP000001542">
    <property type="component" value="Unassembled WGS sequence"/>
</dbReference>
<accession>A2DZ84</accession>
<dbReference type="VEuPathDB" id="TrichDB:TVAG_026810"/>
<dbReference type="VEuPathDB" id="TrichDB:TVAGG3_0505410"/>
<protein>
    <submittedName>
        <fullName evidence="1">Uncharacterized protein</fullName>
    </submittedName>
</protein>
<dbReference type="InParanoid" id="A2DZ84"/>
<reference evidence="1" key="2">
    <citation type="journal article" date="2007" name="Science">
        <title>Draft genome sequence of the sexually transmitted pathogen Trichomonas vaginalis.</title>
        <authorList>
            <person name="Carlton J.M."/>
            <person name="Hirt R.P."/>
            <person name="Silva J.C."/>
            <person name="Delcher A.L."/>
            <person name="Schatz M."/>
            <person name="Zhao Q."/>
            <person name="Wortman J.R."/>
            <person name="Bidwell S.L."/>
            <person name="Alsmark U.C.M."/>
            <person name="Besteiro S."/>
            <person name="Sicheritz-Ponten T."/>
            <person name="Noel C.J."/>
            <person name="Dacks J.B."/>
            <person name="Foster P.G."/>
            <person name="Simillion C."/>
            <person name="Van de Peer Y."/>
            <person name="Miranda-Saavedra D."/>
            <person name="Barton G.J."/>
            <person name="Westrop G.D."/>
            <person name="Mueller S."/>
            <person name="Dessi D."/>
            <person name="Fiori P.L."/>
            <person name="Ren Q."/>
            <person name="Paulsen I."/>
            <person name="Zhang H."/>
            <person name="Bastida-Corcuera F.D."/>
            <person name="Simoes-Barbosa A."/>
            <person name="Brown M.T."/>
            <person name="Hayes R.D."/>
            <person name="Mukherjee M."/>
            <person name="Okumura C.Y."/>
            <person name="Schneider R."/>
            <person name="Smith A.J."/>
            <person name="Vanacova S."/>
            <person name="Villalvazo M."/>
            <person name="Haas B.J."/>
            <person name="Pertea M."/>
            <person name="Feldblyum T.V."/>
            <person name="Utterback T.R."/>
            <person name="Shu C.L."/>
            <person name="Osoegawa K."/>
            <person name="de Jong P.J."/>
            <person name="Hrdy I."/>
            <person name="Horvathova L."/>
            <person name="Zubacova Z."/>
            <person name="Dolezal P."/>
            <person name="Malik S.B."/>
            <person name="Logsdon J.M. Jr."/>
            <person name="Henze K."/>
            <person name="Gupta A."/>
            <person name="Wang C.C."/>
            <person name="Dunne R.L."/>
            <person name="Upcroft J.A."/>
            <person name="Upcroft P."/>
            <person name="White O."/>
            <person name="Salzberg S.L."/>
            <person name="Tang P."/>
            <person name="Chiu C.-H."/>
            <person name="Lee Y.-S."/>
            <person name="Embley T.M."/>
            <person name="Coombs G.H."/>
            <person name="Mottram J.C."/>
            <person name="Tachezy J."/>
            <person name="Fraser-Liggett C.M."/>
            <person name="Johnson P.J."/>
        </authorList>
    </citation>
    <scope>NUCLEOTIDE SEQUENCE [LARGE SCALE GENOMIC DNA]</scope>
    <source>
        <strain evidence="1">G3</strain>
    </source>
</reference>
<dbReference type="KEGG" id="tva:4772348"/>
<proteinExistence type="predicted"/>
<dbReference type="OrthoDB" id="10686912at2759"/>